<dbReference type="OrthoDB" id="194358at2759"/>
<dbReference type="InterPro" id="IPR010730">
    <property type="entry name" value="HET"/>
</dbReference>
<dbReference type="Proteomes" id="UP000824998">
    <property type="component" value="Unassembled WGS sequence"/>
</dbReference>
<organism evidence="2 3">
    <name type="scientific">Amylocarpus encephaloides</name>
    <dbReference type="NCBI Taxonomy" id="45428"/>
    <lineage>
        <taxon>Eukaryota</taxon>
        <taxon>Fungi</taxon>
        <taxon>Dikarya</taxon>
        <taxon>Ascomycota</taxon>
        <taxon>Pezizomycotina</taxon>
        <taxon>Leotiomycetes</taxon>
        <taxon>Helotiales</taxon>
        <taxon>Helotiales incertae sedis</taxon>
        <taxon>Amylocarpus</taxon>
    </lineage>
</organism>
<name>A0A9P8C2Z1_9HELO</name>
<feature type="domain" description="Heterokaryon incompatibility" evidence="1">
    <location>
        <begin position="1"/>
        <end position="73"/>
    </location>
</feature>
<dbReference type="PANTHER" id="PTHR24148">
    <property type="entry name" value="ANKYRIN REPEAT DOMAIN-CONTAINING PROTEIN 39 HOMOLOG-RELATED"/>
    <property type="match status" value="1"/>
</dbReference>
<reference evidence="2" key="1">
    <citation type="journal article" date="2021" name="IMA Fungus">
        <title>Genomic characterization of three marine fungi, including Emericellopsis atlantica sp. nov. with signatures of a generalist lifestyle and marine biomass degradation.</title>
        <authorList>
            <person name="Hagestad O.C."/>
            <person name="Hou L."/>
            <person name="Andersen J.H."/>
            <person name="Hansen E.H."/>
            <person name="Altermark B."/>
            <person name="Li C."/>
            <person name="Kuhnert E."/>
            <person name="Cox R.J."/>
            <person name="Crous P.W."/>
            <person name="Spatafora J.W."/>
            <person name="Lail K."/>
            <person name="Amirebrahimi M."/>
            <person name="Lipzen A."/>
            <person name="Pangilinan J."/>
            <person name="Andreopoulos W."/>
            <person name="Hayes R.D."/>
            <person name="Ng V."/>
            <person name="Grigoriev I.V."/>
            <person name="Jackson S.A."/>
            <person name="Sutton T.D.S."/>
            <person name="Dobson A.D.W."/>
            <person name="Rama T."/>
        </authorList>
    </citation>
    <scope>NUCLEOTIDE SEQUENCE</scope>
    <source>
        <strain evidence="2">TRa018bII</strain>
    </source>
</reference>
<dbReference type="Pfam" id="PF06985">
    <property type="entry name" value="HET"/>
    <property type="match status" value="1"/>
</dbReference>
<keyword evidence="3" id="KW-1185">Reference proteome</keyword>
<dbReference type="EMBL" id="MU251670">
    <property type="protein sequence ID" value="KAG9230461.1"/>
    <property type="molecule type" value="Genomic_DNA"/>
</dbReference>
<dbReference type="InterPro" id="IPR052895">
    <property type="entry name" value="HetReg/Transcr_Mod"/>
</dbReference>
<dbReference type="AlphaFoldDB" id="A0A9P8C2Z1"/>
<comment type="caution">
    <text evidence="2">The sequence shown here is derived from an EMBL/GenBank/DDBJ whole genome shotgun (WGS) entry which is preliminary data.</text>
</comment>
<evidence type="ECO:0000313" key="3">
    <source>
        <dbReference type="Proteomes" id="UP000824998"/>
    </source>
</evidence>
<gene>
    <name evidence="2" type="ORF">BJ875DRAFT_385069</name>
</gene>
<proteinExistence type="predicted"/>
<evidence type="ECO:0000313" key="2">
    <source>
        <dbReference type="EMBL" id="KAG9230461.1"/>
    </source>
</evidence>
<sequence length="455" mass="51545">MKLIYQQAASVSVWLGGEGEEGDIAWSLLEDLDNASDTTLNAIVGDSSRFNQFQALKKIFRRRYWFRIWVAQEVTVGKSVTVYCGRHSISWGRLNEICEDLKHLKEYLIWSLYPNDPTSVFSLLSGGPKSLGLTKWSVKTQSEIQPPLLELLYAHMSKHSSDPRDKVYALVGISNSQVSFGPIDYERSLVETFTHTARHLISTTRSLDVICACQNEDVMHDLPSWAPDWERRSKYPMHRVMGLHIRRPQYETAGKDSEAIVSFSEDSRVLTARGFALDTIKEVSSTFWIDGHHKDEHKIVQTLHTFKEWWTLYSNFKGTEASLEEFNHTFCGGSWAAVYDVHDKKRLELFCALFKTLLPEHDFEHAPFPGTTAESDEDQRSTVSTASLRMHNRRLALSANEGLACLAPPTAQPGDVACILLGCNFPVLLHKVEDGYYTLVGEIYVDGKMNGEAMK</sequence>
<dbReference type="Pfam" id="PF26639">
    <property type="entry name" value="Het-6_barrel"/>
    <property type="match status" value="1"/>
</dbReference>
<evidence type="ECO:0000259" key="1">
    <source>
        <dbReference type="Pfam" id="PF06985"/>
    </source>
</evidence>
<dbReference type="PANTHER" id="PTHR24148:SF73">
    <property type="entry name" value="HET DOMAIN PROTEIN (AFU_ORTHOLOGUE AFUA_8G01020)"/>
    <property type="match status" value="1"/>
</dbReference>
<accession>A0A9P8C2Z1</accession>
<protein>
    <recommendedName>
        <fullName evidence="1">Heterokaryon incompatibility domain-containing protein</fullName>
    </recommendedName>
</protein>